<dbReference type="EMBL" id="MHSL01000031">
    <property type="protein sequence ID" value="OHA43154.1"/>
    <property type="molecule type" value="Genomic_DNA"/>
</dbReference>
<dbReference type="Gene3D" id="3.30.310.50">
    <property type="entry name" value="Alpha-D-phosphohexomutase, C-terminal domain"/>
    <property type="match status" value="1"/>
</dbReference>
<gene>
    <name evidence="8" type="ORF">A3G03_00325</name>
</gene>
<dbReference type="InterPro" id="IPR005845">
    <property type="entry name" value="A-D-PHexomutase_a/b/a-II"/>
</dbReference>
<evidence type="ECO:0000313" key="8">
    <source>
        <dbReference type="EMBL" id="OHA43154.1"/>
    </source>
</evidence>
<keyword evidence="4" id="KW-0460">Magnesium</keyword>
<evidence type="ECO:0008006" key="10">
    <source>
        <dbReference type="Google" id="ProtNLM"/>
    </source>
</evidence>
<dbReference type="STRING" id="1802333.A3G03_00325"/>
<evidence type="ECO:0000256" key="3">
    <source>
        <dbReference type="ARBA" id="ARBA00022723"/>
    </source>
</evidence>
<dbReference type="SUPFAM" id="SSF55957">
    <property type="entry name" value="Phosphoglucomutase, C-terminal domain"/>
    <property type="match status" value="1"/>
</dbReference>
<evidence type="ECO:0000256" key="2">
    <source>
        <dbReference type="ARBA" id="ARBA00022553"/>
    </source>
</evidence>
<dbReference type="PANTHER" id="PTHR43771">
    <property type="entry name" value="PHOSPHOMANNOMUTASE"/>
    <property type="match status" value="1"/>
</dbReference>
<keyword evidence="5" id="KW-0413">Isomerase</keyword>
<dbReference type="InterPro" id="IPR016055">
    <property type="entry name" value="A-D-PHexomutase_a/b/a-I/II/III"/>
</dbReference>
<reference evidence="8 9" key="1">
    <citation type="journal article" date="2016" name="Nat. Commun.">
        <title>Thousands of microbial genomes shed light on interconnected biogeochemical processes in an aquifer system.</title>
        <authorList>
            <person name="Anantharaman K."/>
            <person name="Brown C.T."/>
            <person name="Hug L.A."/>
            <person name="Sharon I."/>
            <person name="Castelle C.J."/>
            <person name="Probst A.J."/>
            <person name="Thomas B.C."/>
            <person name="Singh A."/>
            <person name="Wilkins M.J."/>
            <person name="Karaoz U."/>
            <person name="Brodie E.L."/>
            <person name="Williams K.H."/>
            <person name="Hubbard S.S."/>
            <person name="Banfield J.F."/>
        </authorList>
    </citation>
    <scope>NUCLEOTIDE SEQUENCE [LARGE SCALE GENOMIC DNA]</scope>
</reference>
<proteinExistence type="predicted"/>
<keyword evidence="3" id="KW-0479">Metal-binding</keyword>
<dbReference type="PANTHER" id="PTHR43771:SF1">
    <property type="entry name" value="PHOSPHOMANNOMUTASE"/>
    <property type="match status" value="1"/>
</dbReference>
<feature type="domain" description="Alpha-D-phosphohexomutase alpha/beta/alpha" evidence="7">
    <location>
        <begin position="144"/>
        <end position="210"/>
    </location>
</feature>
<dbReference type="InterPro" id="IPR036900">
    <property type="entry name" value="A-D-PHexomutase_C_sf"/>
</dbReference>
<evidence type="ECO:0000259" key="6">
    <source>
        <dbReference type="Pfam" id="PF02879"/>
    </source>
</evidence>
<comment type="caution">
    <text evidence="8">The sequence shown here is derived from an EMBL/GenBank/DDBJ whole genome shotgun (WGS) entry which is preliminary data.</text>
</comment>
<dbReference type="Gene3D" id="3.40.120.10">
    <property type="entry name" value="Alpha-D-Glucose-1,6-Bisphosphate, subunit A, domain 3"/>
    <property type="match status" value="2"/>
</dbReference>
<dbReference type="Pfam" id="PF02879">
    <property type="entry name" value="PGM_PMM_II"/>
    <property type="match status" value="1"/>
</dbReference>
<dbReference type="PRINTS" id="PR00509">
    <property type="entry name" value="PGMPMM"/>
</dbReference>
<dbReference type="GO" id="GO:0046872">
    <property type="term" value="F:metal ion binding"/>
    <property type="evidence" value="ECO:0007669"/>
    <property type="project" value="UniProtKB-KW"/>
</dbReference>
<dbReference type="GO" id="GO:0005975">
    <property type="term" value="P:carbohydrate metabolic process"/>
    <property type="evidence" value="ECO:0007669"/>
    <property type="project" value="InterPro"/>
</dbReference>
<evidence type="ECO:0000256" key="1">
    <source>
        <dbReference type="ARBA" id="ARBA00001946"/>
    </source>
</evidence>
<dbReference type="Proteomes" id="UP000176355">
    <property type="component" value="Unassembled WGS sequence"/>
</dbReference>
<dbReference type="AlphaFoldDB" id="A0A1G2P489"/>
<evidence type="ECO:0000256" key="4">
    <source>
        <dbReference type="ARBA" id="ARBA00022842"/>
    </source>
</evidence>
<dbReference type="SUPFAM" id="SSF53738">
    <property type="entry name" value="Phosphoglucomutase, first 3 domains"/>
    <property type="match status" value="2"/>
</dbReference>
<feature type="domain" description="Alpha-D-phosphohexomutase alpha/beta/alpha" evidence="6">
    <location>
        <begin position="7"/>
        <end position="104"/>
    </location>
</feature>
<evidence type="ECO:0000259" key="7">
    <source>
        <dbReference type="Pfam" id="PF02880"/>
    </source>
</evidence>
<protein>
    <recommendedName>
        <fullName evidence="10">Alpha-D-phosphohexomutase alpha/beta/alpha domain-containing protein</fullName>
    </recommendedName>
</protein>
<name>A0A1G2P489_9BACT</name>
<evidence type="ECO:0000256" key="5">
    <source>
        <dbReference type="ARBA" id="ARBA00023235"/>
    </source>
</evidence>
<sequence>MDYFKIYADFLKKFLKVQRPLFAVLDAFNGVAGVVAKGVFADYPLVQLTYLNDLPDGNFPAHGPNPLLAGALKELCQKVVKQKADLGVAFDADGDRALFVDNLGRLVPAYGSAYLIFRNRRLPFVVDELLFKVFQHLGLIDLKNIIPSRVGYAFIRTAMRQSNASSTAEYSGHYCFEETFQADSALFTFIQVLNNLSAQRQTLAEFYDSLPAFAVDMENFKFKAATDWLAIRKKFVGHFRGKAKEVAERDGLTFDFGDSWLNIRLSNNEPLLRFTAGAKTFSVVAELLKESRGFPQWI</sequence>
<accession>A0A1G2P489</accession>
<dbReference type="Pfam" id="PF02880">
    <property type="entry name" value="PGM_PMM_III"/>
    <property type="match status" value="1"/>
</dbReference>
<dbReference type="InterPro" id="IPR005841">
    <property type="entry name" value="Alpha-D-phosphohexomutase_SF"/>
</dbReference>
<evidence type="ECO:0000313" key="9">
    <source>
        <dbReference type="Proteomes" id="UP000176355"/>
    </source>
</evidence>
<dbReference type="InterPro" id="IPR005846">
    <property type="entry name" value="A-D-PHexomutase_a/b/a-III"/>
</dbReference>
<comment type="cofactor">
    <cofactor evidence="1">
        <name>Mg(2+)</name>
        <dbReference type="ChEBI" id="CHEBI:18420"/>
    </cofactor>
</comment>
<dbReference type="GO" id="GO:0016868">
    <property type="term" value="F:intramolecular phosphotransferase activity"/>
    <property type="evidence" value="ECO:0007669"/>
    <property type="project" value="InterPro"/>
</dbReference>
<keyword evidence="2" id="KW-0597">Phosphoprotein</keyword>
<organism evidence="8 9">
    <name type="scientific">Candidatus Taylorbacteria bacterium RIFCSPLOWO2_12_FULL_44_15c</name>
    <dbReference type="NCBI Taxonomy" id="1802333"/>
    <lineage>
        <taxon>Bacteria</taxon>
        <taxon>Candidatus Tayloriibacteriota</taxon>
    </lineage>
</organism>